<keyword evidence="1" id="KW-1133">Transmembrane helix</keyword>
<keyword evidence="5" id="KW-1185">Reference proteome</keyword>
<feature type="transmembrane region" description="Helical" evidence="1">
    <location>
        <begin position="149"/>
        <end position="179"/>
    </location>
</feature>
<dbReference type="EMBL" id="VCJR02000002">
    <property type="protein sequence ID" value="NHK28315.1"/>
    <property type="molecule type" value="Genomic_DNA"/>
</dbReference>
<evidence type="ECO:0000313" key="5">
    <source>
        <dbReference type="Proteomes" id="UP000818603"/>
    </source>
</evidence>
<feature type="transmembrane region" description="Helical" evidence="1">
    <location>
        <begin position="325"/>
        <end position="347"/>
    </location>
</feature>
<feature type="transmembrane region" description="Helical" evidence="1">
    <location>
        <begin position="50"/>
        <end position="68"/>
    </location>
</feature>
<sequence length="617" mass="67244">MSEEKKSVHDNEVYASPLEAVLFFLLPGFLQGIAFWYLTDRIDEAGSESLIVALMMAVMVVPVAHFLTTTRGTRVIAAAYALGLGVLIAGLYLLAEASFGASADVEGPLLAISAVCGFLIAYISAPFFRTVMERREVPTHYPSLFEFAWNLPVIGVGTLFFGIALWIVLGLWAALFSLIGIDFFSNIFGKPWAAFPISGAAGAIAIAIVRERETIVLALRSVLFALLKVLAPILAIATVLFAVAALVQGLDLLWDNWSATTTMVCAVALAVALSNAVVGEAGQPANPLLRWTVRLQAIVLPVLAGFAIYGLWIRIGDYGLTVERIYAAIIVCFAAAYAVAYFISALLPSGWDFIRRANLGLAGLVFIVAILVQTPLFNAWSWSVNDQIARLERGDVSAEEFDYAYFQFVLGKAGERGLDRLAADDSLPDHDLILEKIEAVRAAENQWEFRNNEYITGRTIEAALTEQRLEVSPEGLEVPDTLVEALSTARWTVSSCIEGDAIQCLLLRTDAFTAESGRYILLRHYSSTNVSVHIIYDDWEGGWDIIDTEQMRFSSRSAANAFFDAARAGDVQPATMTIETIEIGGEIIIPEGLDDTDREIFSIVQSGEAEPFAPDQP</sequence>
<evidence type="ECO:0000313" key="4">
    <source>
        <dbReference type="Proteomes" id="UP000621856"/>
    </source>
</evidence>
<evidence type="ECO:0000256" key="1">
    <source>
        <dbReference type="SAM" id="Phobius"/>
    </source>
</evidence>
<comment type="caution">
    <text evidence="2">The sequence shown here is derived from an EMBL/GenBank/DDBJ whole genome shotgun (WGS) entry which is preliminary data.</text>
</comment>
<keyword evidence="1" id="KW-0472">Membrane</keyword>
<feature type="transmembrane region" description="Helical" evidence="1">
    <location>
        <begin position="221"/>
        <end position="247"/>
    </location>
</feature>
<dbReference type="Proteomes" id="UP000818603">
    <property type="component" value="Unassembled WGS sequence"/>
</dbReference>
<evidence type="ECO:0000313" key="2">
    <source>
        <dbReference type="EMBL" id="GGH98105.1"/>
    </source>
</evidence>
<feature type="transmembrane region" description="Helical" evidence="1">
    <location>
        <begin position="291"/>
        <end position="313"/>
    </location>
</feature>
<feature type="transmembrane region" description="Helical" evidence="1">
    <location>
        <begin position="20"/>
        <end position="38"/>
    </location>
</feature>
<reference evidence="2" key="3">
    <citation type="submission" date="2020-09" db="EMBL/GenBank/DDBJ databases">
        <authorList>
            <person name="Sun Q."/>
            <person name="Zhou Y."/>
        </authorList>
    </citation>
    <scope>NUCLEOTIDE SEQUENCE</scope>
    <source>
        <strain evidence="2">CGMCC 1.14984</strain>
    </source>
</reference>
<feature type="transmembrane region" description="Helical" evidence="1">
    <location>
        <begin position="191"/>
        <end position="209"/>
    </location>
</feature>
<proteinExistence type="predicted"/>
<dbReference type="RefSeq" id="WP_155140214.1">
    <property type="nucleotide sequence ID" value="NZ_BMGZ01000002.1"/>
</dbReference>
<dbReference type="EMBL" id="BMGZ01000002">
    <property type="protein sequence ID" value="GGH98105.1"/>
    <property type="molecule type" value="Genomic_DNA"/>
</dbReference>
<dbReference type="AlphaFoldDB" id="A0A8J3A8P5"/>
<feature type="transmembrane region" description="Helical" evidence="1">
    <location>
        <begin position="75"/>
        <end position="95"/>
    </location>
</feature>
<feature type="transmembrane region" description="Helical" evidence="1">
    <location>
        <begin position="259"/>
        <end position="279"/>
    </location>
</feature>
<gene>
    <name evidence="3" type="ORF">FF098_010400</name>
    <name evidence="2" type="ORF">GCM10011355_20910</name>
</gene>
<feature type="transmembrane region" description="Helical" evidence="1">
    <location>
        <begin position="359"/>
        <end position="382"/>
    </location>
</feature>
<dbReference type="InterPro" id="IPR025291">
    <property type="entry name" value="DUF4153"/>
</dbReference>
<reference evidence="3 5" key="2">
    <citation type="submission" date="2020-02" db="EMBL/GenBank/DDBJ databases">
        <title>Genome sequence of Parvularcula flava strain NH6-79.</title>
        <authorList>
            <person name="Abdul Karim M.H."/>
            <person name="Lam M.Q."/>
            <person name="Chen S.J."/>
            <person name="Yahya A."/>
            <person name="Shahir S."/>
            <person name="Shamsir M.S."/>
            <person name="Chong C.S."/>
        </authorList>
    </citation>
    <scope>NUCLEOTIDE SEQUENCE [LARGE SCALE GENOMIC DNA]</scope>
    <source>
        <strain evidence="3 5">NH6-79</strain>
    </source>
</reference>
<feature type="transmembrane region" description="Helical" evidence="1">
    <location>
        <begin position="107"/>
        <end position="128"/>
    </location>
</feature>
<name>A0A8J3A8P5_9PROT</name>
<dbReference type="Pfam" id="PF13687">
    <property type="entry name" value="DUF4153"/>
    <property type="match status" value="1"/>
</dbReference>
<organism evidence="2 4">
    <name type="scientific">Aquisalinus luteolus</name>
    <dbReference type="NCBI Taxonomy" id="1566827"/>
    <lineage>
        <taxon>Bacteria</taxon>
        <taxon>Pseudomonadati</taxon>
        <taxon>Pseudomonadota</taxon>
        <taxon>Alphaproteobacteria</taxon>
        <taxon>Parvularculales</taxon>
        <taxon>Parvularculaceae</taxon>
        <taxon>Aquisalinus</taxon>
    </lineage>
</organism>
<reference evidence="2" key="1">
    <citation type="journal article" date="2014" name="Int. J. Syst. Evol. Microbiol.">
        <title>Complete genome sequence of Corynebacterium casei LMG S-19264T (=DSM 44701T), isolated from a smear-ripened cheese.</title>
        <authorList>
            <consortium name="US DOE Joint Genome Institute (JGI-PGF)"/>
            <person name="Walter F."/>
            <person name="Albersmeier A."/>
            <person name="Kalinowski J."/>
            <person name="Ruckert C."/>
        </authorList>
    </citation>
    <scope>NUCLEOTIDE SEQUENCE</scope>
    <source>
        <strain evidence="2">CGMCC 1.14984</strain>
    </source>
</reference>
<accession>A0A8J3A8P5</accession>
<evidence type="ECO:0000313" key="3">
    <source>
        <dbReference type="EMBL" id="NHK28315.1"/>
    </source>
</evidence>
<dbReference type="Proteomes" id="UP000621856">
    <property type="component" value="Unassembled WGS sequence"/>
</dbReference>
<keyword evidence="1" id="KW-0812">Transmembrane</keyword>
<protein>
    <submittedName>
        <fullName evidence="3">DUF4153 domain-containing protein</fullName>
    </submittedName>
</protein>